<feature type="region of interest" description="Disordered" evidence="2">
    <location>
        <begin position="227"/>
        <end position="263"/>
    </location>
</feature>
<dbReference type="PANTHER" id="PTHR43459:SF1">
    <property type="entry name" value="EG:BACN32G11.4 PROTEIN"/>
    <property type="match status" value="1"/>
</dbReference>
<dbReference type="CDD" id="cd06558">
    <property type="entry name" value="crotonase-like"/>
    <property type="match status" value="1"/>
</dbReference>
<dbReference type="STRING" id="282683.SAMN04488105_1246"/>
<evidence type="ECO:0000313" key="3">
    <source>
        <dbReference type="EMBL" id="SDF48818.1"/>
    </source>
</evidence>
<feature type="compositionally biased region" description="Basic and acidic residues" evidence="2">
    <location>
        <begin position="239"/>
        <end position="251"/>
    </location>
</feature>
<dbReference type="InterPro" id="IPR018376">
    <property type="entry name" value="Enoyl-CoA_hyd/isom_CS"/>
</dbReference>
<dbReference type="AlphaFoldDB" id="A0A1G7LH67"/>
<comment type="similarity">
    <text evidence="1">Belongs to the enoyl-CoA hydratase/isomerase family.</text>
</comment>
<name>A0A1G7LH67_9RHOB</name>
<keyword evidence="4" id="KW-1185">Reference proteome</keyword>
<protein>
    <submittedName>
        <fullName evidence="3">Enoyl-CoA hydratase</fullName>
    </submittedName>
</protein>
<organism evidence="3 4">
    <name type="scientific">Salipiger thiooxidans</name>
    <dbReference type="NCBI Taxonomy" id="282683"/>
    <lineage>
        <taxon>Bacteria</taxon>
        <taxon>Pseudomonadati</taxon>
        <taxon>Pseudomonadota</taxon>
        <taxon>Alphaproteobacteria</taxon>
        <taxon>Rhodobacterales</taxon>
        <taxon>Roseobacteraceae</taxon>
        <taxon>Salipiger</taxon>
    </lineage>
</organism>
<evidence type="ECO:0000256" key="1">
    <source>
        <dbReference type="RuleBase" id="RU003707"/>
    </source>
</evidence>
<dbReference type="Proteomes" id="UP000198994">
    <property type="component" value="Unassembled WGS sequence"/>
</dbReference>
<accession>A0A1G7LH67</accession>
<sequence length="263" mass="28043">MPDLLIDHVDGVAVLTLNRPEAMNALSGSLARDLDAAVTDCIRDDATRAILLTGTGRGFCAGADLSEKLPTDPGQSVLEIWYHPLVRNLRACPLPIVAAVNGVAAGAGMSLALLADIVTCAPNAYFLQAFAKVGLVPDCGSSWLLARRVGEARARELTLLADRLPAEQALDWGLVNRVYPAETLLDESLTLAKRLARGPVNALARIRQLHDSAATLDFESQLREEDRLQSACSAGPEAQEGRAAFRDKRAPDFSAVPLATQTP</sequence>
<proteinExistence type="inferred from homology"/>
<evidence type="ECO:0000256" key="2">
    <source>
        <dbReference type="SAM" id="MobiDB-lite"/>
    </source>
</evidence>
<dbReference type="EMBL" id="FNAV01000024">
    <property type="protein sequence ID" value="SDF48818.1"/>
    <property type="molecule type" value="Genomic_DNA"/>
</dbReference>
<dbReference type="PROSITE" id="PS00166">
    <property type="entry name" value="ENOYL_COA_HYDRATASE"/>
    <property type="match status" value="1"/>
</dbReference>
<dbReference type="InterPro" id="IPR001753">
    <property type="entry name" value="Enoyl-CoA_hydra/iso"/>
</dbReference>
<dbReference type="SUPFAM" id="SSF52096">
    <property type="entry name" value="ClpP/crotonase"/>
    <property type="match status" value="1"/>
</dbReference>
<dbReference type="PANTHER" id="PTHR43459">
    <property type="entry name" value="ENOYL-COA HYDRATASE"/>
    <property type="match status" value="1"/>
</dbReference>
<gene>
    <name evidence="3" type="ORF">SAMN04488105_1246</name>
</gene>
<dbReference type="GO" id="GO:0003824">
    <property type="term" value="F:catalytic activity"/>
    <property type="evidence" value="ECO:0007669"/>
    <property type="project" value="InterPro"/>
</dbReference>
<dbReference type="InterPro" id="IPR029045">
    <property type="entry name" value="ClpP/crotonase-like_dom_sf"/>
</dbReference>
<reference evidence="4" key="1">
    <citation type="submission" date="2016-10" db="EMBL/GenBank/DDBJ databases">
        <authorList>
            <person name="Varghese N."/>
            <person name="Submissions S."/>
        </authorList>
    </citation>
    <scope>NUCLEOTIDE SEQUENCE [LARGE SCALE GENOMIC DNA]</scope>
    <source>
        <strain evidence="4">DSM 10146</strain>
    </source>
</reference>
<dbReference type="Gene3D" id="3.90.226.10">
    <property type="entry name" value="2-enoyl-CoA Hydratase, Chain A, domain 1"/>
    <property type="match status" value="1"/>
</dbReference>
<evidence type="ECO:0000313" key="4">
    <source>
        <dbReference type="Proteomes" id="UP000198994"/>
    </source>
</evidence>
<dbReference type="Pfam" id="PF00378">
    <property type="entry name" value="ECH_1"/>
    <property type="match status" value="1"/>
</dbReference>